<feature type="transmembrane region" description="Helical" evidence="7">
    <location>
        <begin position="21"/>
        <end position="42"/>
    </location>
</feature>
<dbReference type="InterPro" id="IPR025857">
    <property type="entry name" value="MacB_PCD"/>
</dbReference>
<evidence type="ECO:0000256" key="2">
    <source>
        <dbReference type="ARBA" id="ARBA00005236"/>
    </source>
</evidence>
<dbReference type="Pfam" id="PF12704">
    <property type="entry name" value="MacB_PCD"/>
    <property type="match status" value="1"/>
</dbReference>
<sequence length="418" mass="45747">MNIFKLSRKNVFESWRRSLSLGTFIFLATFLLLFFTSFISTMHNDLNKAISNSLSGDIQLRQGGTTEGDMLSLKGKWGQMAYLDAKTAVMIETLLNENGSIESYTKRIRNDAMLSKGSTKQHTMVIGLDPNLEAYKEAFILSEGSYLNPVRTNEVLLPKNYADKLGVKVGDSIDLMAATKDNQEAVASFIVAGTGQVDRLASFSFYPVYTSLQGSQALTGFQDGEITDFIVYASKGKSAQLSKDLQTALSINGLDSTKVKVSTLKEMGGFLNSIISIYVGILYAFIGILLVIMAILIINLIFMMGLERRSEIGTLRAIGYSRDQIVMIFLGEIVIITTIFFVIGLIIGIALILLLSQLGIPLSAPLDLVLGKVFNIQFDGSQVFLVFIIIYGFALVSSLYPSIKSASVNPAETLREGS</sequence>
<comment type="similarity">
    <text evidence="2">Belongs to the ABC-4 integral membrane protein family. LolC/E subfamily.</text>
</comment>
<keyword evidence="4 7" id="KW-0812">Transmembrane</keyword>
<accession>A0ABQ1W518</accession>
<feature type="transmembrane region" description="Helical" evidence="7">
    <location>
        <begin position="281"/>
        <end position="306"/>
    </location>
</feature>
<comment type="caution">
    <text evidence="10">The sequence shown here is derived from an EMBL/GenBank/DDBJ whole genome shotgun (WGS) entry which is preliminary data.</text>
</comment>
<protein>
    <submittedName>
        <fullName evidence="10">Transporter</fullName>
    </submittedName>
</protein>
<evidence type="ECO:0000256" key="6">
    <source>
        <dbReference type="ARBA" id="ARBA00023136"/>
    </source>
</evidence>
<evidence type="ECO:0000256" key="4">
    <source>
        <dbReference type="ARBA" id="ARBA00022692"/>
    </source>
</evidence>
<reference evidence="11" key="1">
    <citation type="journal article" date="2019" name="Int. J. Syst. Evol. Microbiol.">
        <title>The Global Catalogue of Microorganisms (GCM) 10K type strain sequencing project: providing services to taxonomists for standard genome sequencing and annotation.</title>
        <authorList>
            <consortium name="The Broad Institute Genomics Platform"/>
            <consortium name="The Broad Institute Genome Sequencing Center for Infectious Disease"/>
            <person name="Wu L."/>
            <person name="Ma J."/>
        </authorList>
    </citation>
    <scope>NUCLEOTIDE SEQUENCE [LARGE SCALE GENOMIC DNA]</scope>
    <source>
        <strain evidence="11">CGMCC 1.15420</strain>
    </source>
</reference>
<evidence type="ECO:0000259" key="8">
    <source>
        <dbReference type="Pfam" id="PF02687"/>
    </source>
</evidence>
<evidence type="ECO:0000313" key="11">
    <source>
        <dbReference type="Proteomes" id="UP000608420"/>
    </source>
</evidence>
<evidence type="ECO:0000313" key="10">
    <source>
        <dbReference type="EMBL" id="GGG13319.1"/>
    </source>
</evidence>
<feature type="transmembrane region" description="Helical" evidence="7">
    <location>
        <begin position="327"/>
        <end position="360"/>
    </location>
</feature>
<evidence type="ECO:0000259" key="9">
    <source>
        <dbReference type="Pfam" id="PF12704"/>
    </source>
</evidence>
<dbReference type="EMBL" id="BMIW01000036">
    <property type="protein sequence ID" value="GGG13319.1"/>
    <property type="molecule type" value="Genomic_DNA"/>
</dbReference>
<organism evidence="10 11">
    <name type="scientific">Paenibacillus aceti</name>
    <dbReference type="NCBI Taxonomy" id="1820010"/>
    <lineage>
        <taxon>Bacteria</taxon>
        <taxon>Bacillati</taxon>
        <taxon>Bacillota</taxon>
        <taxon>Bacilli</taxon>
        <taxon>Bacillales</taxon>
        <taxon>Paenibacillaceae</taxon>
        <taxon>Paenibacillus</taxon>
    </lineage>
</organism>
<dbReference type="Pfam" id="PF02687">
    <property type="entry name" value="FtsX"/>
    <property type="match status" value="1"/>
</dbReference>
<dbReference type="PANTHER" id="PTHR30489:SF0">
    <property type="entry name" value="LIPOPROTEIN-RELEASING SYSTEM TRANSMEMBRANE PROTEIN LOLE"/>
    <property type="match status" value="1"/>
</dbReference>
<evidence type="ECO:0000256" key="5">
    <source>
        <dbReference type="ARBA" id="ARBA00022989"/>
    </source>
</evidence>
<keyword evidence="3" id="KW-1003">Cell membrane</keyword>
<dbReference type="PANTHER" id="PTHR30489">
    <property type="entry name" value="LIPOPROTEIN-RELEASING SYSTEM TRANSMEMBRANE PROTEIN LOLE"/>
    <property type="match status" value="1"/>
</dbReference>
<evidence type="ECO:0000256" key="3">
    <source>
        <dbReference type="ARBA" id="ARBA00022475"/>
    </source>
</evidence>
<evidence type="ECO:0000256" key="7">
    <source>
        <dbReference type="SAM" id="Phobius"/>
    </source>
</evidence>
<comment type="subcellular location">
    <subcellularLocation>
        <location evidence="1">Cell membrane</location>
        <topology evidence="1">Multi-pass membrane protein</topology>
    </subcellularLocation>
</comment>
<proteinExistence type="inferred from homology"/>
<feature type="domain" description="MacB-like periplasmic core" evidence="9">
    <location>
        <begin position="25"/>
        <end position="246"/>
    </location>
</feature>
<dbReference type="InterPro" id="IPR051447">
    <property type="entry name" value="Lipoprotein-release_system"/>
</dbReference>
<keyword evidence="11" id="KW-1185">Reference proteome</keyword>
<gene>
    <name evidence="10" type="primary">lolE</name>
    <name evidence="10" type="ORF">GCM10010913_38870</name>
</gene>
<keyword evidence="5 7" id="KW-1133">Transmembrane helix</keyword>
<name>A0ABQ1W518_9BACL</name>
<keyword evidence="6 7" id="KW-0472">Membrane</keyword>
<evidence type="ECO:0000256" key="1">
    <source>
        <dbReference type="ARBA" id="ARBA00004651"/>
    </source>
</evidence>
<feature type="domain" description="ABC3 transporter permease C-terminal" evidence="8">
    <location>
        <begin position="284"/>
        <end position="410"/>
    </location>
</feature>
<dbReference type="InterPro" id="IPR003838">
    <property type="entry name" value="ABC3_permease_C"/>
</dbReference>
<dbReference type="Proteomes" id="UP000608420">
    <property type="component" value="Unassembled WGS sequence"/>
</dbReference>
<feature type="transmembrane region" description="Helical" evidence="7">
    <location>
        <begin position="380"/>
        <end position="400"/>
    </location>
</feature>